<dbReference type="InterPro" id="IPR000873">
    <property type="entry name" value="AMP-dep_synth/lig_dom"/>
</dbReference>
<dbReference type="SUPFAM" id="SSF56801">
    <property type="entry name" value="Acetyl-CoA synthetase-like"/>
    <property type="match status" value="1"/>
</dbReference>
<dbReference type="Pfam" id="PF00501">
    <property type="entry name" value="AMP-binding"/>
    <property type="match status" value="1"/>
</dbReference>
<name>A0A8J3UZD1_9ACTN</name>
<dbReference type="CDD" id="cd04433">
    <property type="entry name" value="AFD_class_I"/>
    <property type="match status" value="1"/>
</dbReference>
<dbReference type="PANTHER" id="PTHR43201:SF5">
    <property type="entry name" value="MEDIUM-CHAIN ACYL-COA LIGASE ACSF2, MITOCHONDRIAL"/>
    <property type="match status" value="1"/>
</dbReference>
<dbReference type="InterPro" id="IPR042099">
    <property type="entry name" value="ANL_N_sf"/>
</dbReference>
<keyword evidence="3" id="KW-1133">Transmembrane helix</keyword>
<protein>
    <submittedName>
        <fullName evidence="5">Fatty-acid--CoA ligase</fullName>
    </submittedName>
</protein>
<evidence type="ECO:0000313" key="6">
    <source>
        <dbReference type="Proteomes" id="UP000605992"/>
    </source>
</evidence>
<keyword evidence="2 5" id="KW-0436">Ligase</keyword>
<dbReference type="EMBL" id="BOOR01000017">
    <property type="protein sequence ID" value="GII54377.1"/>
    <property type="molecule type" value="Genomic_DNA"/>
</dbReference>
<evidence type="ECO:0000256" key="2">
    <source>
        <dbReference type="ARBA" id="ARBA00022598"/>
    </source>
</evidence>
<dbReference type="Gene3D" id="3.30.300.30">
    <property type="match status" value="1"/>
</dbReference>
<organism evidence="5 6">
    <name type="scientific">Planotetraspora thailandica</name>
    <dbReference type="NCBI Taxonomy" id="487172"/>
    <lineage>
        <taxon>Bacteria</taxon>
        <taxon>Bacillati</taxon>
        <taxon>Actinomycetota</taxon>
        <taxon>Actinomycetes</taxon>
        <taxon>Streptosporangiales</taxon>
        <taxon>Streptosporangiaceae</taxon>
        <taxon>Planotetraspora</taxon>
    </lineage>
</organism>
<dbReference type="InterPro" id="IPR020845">
    <property type="entry name" value="AMP-binding_CS"/>
</dbReference>
<dbReference type="GO" id="GO:0006631">
    <property type="term" value="P:fatty acid metabolic process"/>
    <property type="evidence" value="ECO:0007669"/>
    <property type="project" value="TreeGrafter"/>
</dbReference>
<keyword evidence="3" id="KW-0812">Transmembrane</keyword>
<dbReference type="PROSITE" id="PS00455">
    <property type="entry name" value="AMP_BINDING"/>
    <property type="match status" value="1"/>
</dbReference>
<feature type="transmembrane region" description="Helical" evidence="3">
    <location>
        <begin position="95"/>
        <end position="115"/>
    </location>
</feature>
<gene>
    <name evidence="5" type="ORF">Pth03_27660</name>
</gene>
<comment type="similarity">
    <text evidence="1">Belongs to the ATP-dependent AMP-binding enzyme family.</text>
</comment>
<dbReference type="AlphaFoldDB" id="A0A8J3UZD1"/>
<dbReference type="PANTHER" id="PTHR43201">
    <property type="entry name" value="ACYL-COA SYNTHETASE"/>
    <property type="match status" value="1"/>
</dbReference>
<reference evidence="5" key="1">
    <citation type="submission" date="2021-01" db="EMBL/GenBank/DDBJ databases">
        <title>Whole genome shotgun sequence of Planotetraspora thailandica NBRC 104271.</title>
        <authorList>
            <person name="Komaki H."/>
            <person name="Tamura T."/>
        </authorList>
    </citation>
    <scope>NUCLEOTIDE SEQUENCE</scope>
    <source>
        <strain evidence="5">NBRC 104271</strain>
    </source>
</reference>
<comment type="caution">
    <text evidence="5">The sequence shown here is derived from an EMBL/GenBank/DDBJ whole genome shotgun (WGS) entry which is preliminary data.</text>
</comment>
<keyword evidence="6" id="KW-1185">Reference proteome</keyword>
<sequence length="563" mass="60772">MKLSDKALLTTEQRRQFAEKPGVGGGNLLTSAIEFNPDPEARFIRSARPLTTTDGTQQSDFNLLELDQLAQSWAVWYLNKGVKPRDRVAVYMKDFFAYSIHYYALASIGAIAVLVNSKAPQEIAASLIGKTTPVGLYTDREHLARLGDEIDKLAGIRWIQLEEELPAPPAAVLPKEARWRHAPEDPVSIMHSSGTTGLPKPVTQTHQSSVAGPRFRLTIEDPTLVPGGVMLAAMPQSHLGNVHYMTYAIFGGTPIVPAFDPTPEELVAAIAEYQPTSVMAFGHTCVDLAGLDLAPGVLDSVGHWVTTADAVHYEHIRKVLSQRSPHLPSATWLDRLGTTELGWAVLLKPTTLESERNDRCVGKLVGVSEVAVLRKDGSHADVGEVGLLGARGPAITAGYWNDSDTTYRSRLGGYWCPGDMVYRDKDDNFYHVDRAVDTIETAGGPAYSVLLEETLLSDVPDILDVAVVAGRLGEDNVVVGVVTSEAGEVDAQRLLKEANEALAAAGHPALSVVEIVDTLPVGVTGKVLKRQLRERYVALEKIAKQSDSSVVAVTGTVKETLAA</sequence>
<keyword evidence="3" id="KW-0472">Membrane</keyword>
<feature type="domain" description="AMP-dependent synthetase/ligase" evidence="4">
    <location>
        <begin position="65"/>
        <end position="400"/>
    </location>
</feature>
<evidence type="ECO:0000259" key="4">
    <source>
        <dbReference type="Pfam" id="PF00501"/>
    </source>
</evidence>
<accession>A0A8J3UZD1</accession>
<dbReference type="RefSeq" id="WP_203944606.1">
    <property type="nucleotide sequence ID" value="NZ_BOOR01000017.1"/>
</dbReference>
<proteinExistence type="inferred from homology"/>
<dbReference type="GO" id="GO:0031956">
    <property type="term" value="F:medium-chain fatty acid-CoA ligase activity"/>
    <property type="evidence" value="ECO:0007669"/>
    <property type="project" value="TreeGrafter"/>
</dbReference>
<evidence type="ECO:0000313" key="5">
    <source>
        <dbReference type="EMBL" id="GII54377.1"/>
    </source>
</evidence>
<evidence type="ECO:0000256" key="1">
    <source>
        <dbReference type="ARBA" id="ARBA00006432"/>
    </source>
</evidence>
<dbReference type="Proteomes" id="UP000605992">
    <property type="component" value="Unassembled WGS sequence"/>
</dbReference>
<dbReference type="Gene3D" id="3.40.50.12780">
    <property type="entry name" value="N-terminal domain of ligase-like"/>
    <property type="match status" value="1"/>
</dbReference>
<dbReference type="InterPro" id="IPR045851">
    <property type="entry name" value="AMP-bd_C_sf"/>
</dbReference>
<evidence type="ECO:0000256" key="3">
    <source>
        <dbReference type="SAM" id="Phobius"/>
    </source>
</evidence>